<name>A0A6N7IP48_9FIRM</name>
<keyword evidence="5 8" id="KW-0812">Transmembrane</keyword>
<keyword evidence="7 8" id="KW-0472">Membrane</keyword>
<feature type="transmembrane region" description="Helical" evidence="8">
    <location>
        <begin position="103"/>
        <end position="122"/>
    </location>
</feature>
<comment type="subcellular location">
    <subcellularLocation>
        <location evidence="1">Membrane</location>
        <topology evidence="1">Multi-pass membrane protein</topology>
    </subcellularLocation>
</comment>
<dbReference type="AlphaFoldDB" id="A0A6N7IP48"/>
<dbReference type="InterPro" id="IPR004761">
    <property type="entry name" value="Spore_GerAB"/>
</dbReference>
<proteinExistence type="inferred from homology"/>
<keyword evidence="4" id="KW-0309">Germination</keyword>
<keyword evidence="6 8" id="KW-1133">Transmembrane helix</keyword>
<dbReference type="PANTHER" id="PTHR34975">
    <property type="entry name" value="SPORE GERMINATION PROTEIN A2"/>
    <property type="match status" value="1"/>
</dbReference>
<evidence type="ECO:0000313" key="9">
    <source>
        <dbReference type="EMBL" id="MQL51369.1"/>
    </source>
</evidence>
<dbReference type="GO" id="GO:0016020">
    <property type="term" value="C:membrane"/>
    <property type="evidence" value="ECO:0007669"/>
    <property type="project" value="UniProtKB-SubCell"/>
</dbReference>
<dbReference type="OrthoDB" id="1675410at2"/>
<evidence type="ECO:0000256" key="3">
    <source>
        <dbReference type="ARBA" id="ARBA00022448"/>
    </source>
</evidence>
<feature type="transmembrane region" description="Helical" evidence="8">
    <location>
        <begin position="261"/>
        <end position="280"/>
    </location>
</feature>
<feature type="transmembrane region" description="Helical" evidence="8">
    <location>
        <begin position="29"/>
        <end position="52"/>
    </location>
</feature>
<organism evidence="9 10">
    <name type="scientific">Desulfofundulus thermobenzoicus</name>
    <dbReference type="NCBI Taxonomy" id="29376"/>
    <lineage>
        <taxon>Bacteria</taxon>
        <taxon>Bacillati</taxon>
        <taxon>Bacillota</taxon>
        <taxon>Clostridia</taxon>
        <taxon>Eubacteriales</taxon>
        <taxon>Peptococcaceae</taxon>
        <taxon>Desulfofundulus</taxon>
    </lineage>
</organism>
<dbReference type="Pfam" id="PF03845">
    <property type="entry name" value="Spore_permease"/>
    <property type="match status" value="1"/>
</dbReference>
<dbReference type="PANTHER" id="PTHR34975:SF2">
    <property type="entry name" value="SPORE GERMINATION PROTEIN A2"/>
    <property type="match status" value="1"/>
</dbReference>
<dbReference type="EMBL" id="WHYR01000006">
    <property type="protein sequence ID" value="MQL51369.1"/>
    <property type="molecule type" value="Genomic_DNA"/>
</dbReference>
<feature type="transmembrane region" description="Helical" evidence="8">
    <location>
        <begin position="177"/>
        <end position="199"/>
    </location>
</feature>
<reference evidence="9 10" key="1">
    <citation type="submission" date="2019-10" db="EMBL/GenBank/DDBJ databases">
        <title>Comparative genomics of sulfur disproportionating microorganisms.</title>
        <authorList>
            <person name="Ward L.M."/>
            <person name="Bertran E."/>
            <person name="Johnston D."/>
        </authorList>
    </citation>
    <scope>NUCLEOTIDE SEQUENCE [LARGE SCALE GENOMIC DNA]</scope>
    <source>
        <strain evidence="9 10">DSM 14055</strain>
    </source>
</reference>
<accession>A0A6N7IP48</accession>
<evidence type="ECO:0000256" key="4">
    <source>
        <dbReference type="ARBA" id="ARBA00022544"/>
    </source>
</evidence>
<feature type="transmembrane region" description="Helical" evidence="8">
    <location>
        <begin position="6"/>
        <end position="22"/>
    </location>
</feature>
<evidence type="ECO:0000256" key="1">
    <source>
        <dbReference type="ARBA" id="ARBA00004141"/>
    </source>
</evidence>
<evidence type="ECO:0000256" key="6">
    <source>
        <dbReference type="ARBA" id="ARBA00022989"/>
    </source>
</evidence>
<feature type="transmembrane region" description="Helical" evidence="8">
    <location>
        <begin position="292"/>
        <end position="315"/>
    </location>
</feature>
<comment type="similarity">
    <text evidence="2">Belongs to the amino acid-polyamine-organocation (APC) superfamily. Spore germination protein (SGP) (TC 2.A.3.9) family.</text>
</comment>
<evidence type="ECO:0000256" key="7">
    <source>
        <dbReference type="ARBA" id="ARBA00023136"/>
    </source>
</evidence>
<evidence type="ECO:0000256" key="8">
    <source>
        <dbReference type="SAM" id="Phobius"/>
    </source>
</evidence>
<sequence length="321" mass="35741">MAVVSAIPLSFIPLALLLNLARRFPGRDLYEYATILLGNYGGKIIIVFLLVYFTGVNSFFLYDFAYLINLFLLPVTPTVVIMSVTLLIASYMLCQGVECLGRVAAFLFPVVLFFLLAGLLTNTGKINWDHFTPVLEQGFPRVMLGSLIKMSYLGLVIVAGLLLPLTGGDYRKQGKTLIRVLSGSGMISLLIAAFTDAVLGEEMVKRVTFKFFMLFRHITFQGTSLEPFFMFMWVSVFVPVIALFQYAAALGLSRVVATDNYRYFMIPVGLITIDLALLMFDNRTEFQYFGTYIYPPLTAGLLFGVLVLLFLAGFFKGKVPG</sequence>
<gene>
    <name evidence="9" type="ORF">GFC01_03640</name>
</gene>
<keyword evidence="10" id="KW-1185">Reference proteome</keyword>
<dbReference type="Proteomes" id="UP000441717">
    <property type="component" value="Unassembled WGS sequence"/>
</dbReference>
<feature type="transmembrane region" description="Helical" evidence="8">
    <location>
        <begin position="228"/>
        <end position="249"/>
    </location>
</feature>
<feature type="transmembrane region" description="Helical" evidence="8">
    <location>
        <begin position="64"/>
        <end position="91"/>
    </location>
</feature>
<keyword evidence="3" id="KW-0813">Transport</keyword>
<dbReference type="GO" id="GO:0009847">
    <property type="term" value="P:spore germination"/>
    <property type="evidence" value="ECO:0007669"/>
    <property type="project" value="InterPro"/>
</dbReference>
<evidence type="ECO:0000256" key="2">
    <source>
        <dbReference type="ARBA" id="ARBA00007998"/>
    </source>
</evidence>
<evidence type="ECO:0000256" key="5">
    <source>
        <dbReference type="ARBA" id="ARBA00022692"/>
    </source>
</evidence>
<evidence type="ECO:0000313" key="10">
    <source>
        <dbReference type="Proteomes" id="UP000441717"/>
    </source>
</evidence>
<comment type="caution">
    <text evidence="9">The sequence shown here is derived from an EMBL/GenBank/DDBJ whole genome shotgun (WGS) entry which is preliminary data.</text>
</comment>
<protein>
    <submittedName>
        <fullName evidence="9">GerAB/ArcD/ProY family transporter</fullName>
    </submittedName>
</protein>
<feature type="transmembrane region" description="Helical" evidence="8">
    <location>
        <begin position="142"/>
        <end position="165"/>
    </location>
</feature>